<organism evidence="2 3">
    <name type="scientific">Protomyces lactucae-debilis</name>
    <dbReference type="NCBI Taxonomy" id="2754530"/>
    <lineage>
        <taxon>Eukaryota</taxon>
        <taxon>Fungi</taxon>
        <taxon>Dikarya</taxon>
        <taxon>Ascomycota</taxon>
        <taxon>Taphrinomycotina</taxon>
        <taxon>Taphrinomycetes</taxon>
        <taxon>Taphrinales</taxon>
        <taxon>Protomycetaceae</taxon>
        <taxon>Protomyces</taxon>
    </lineage>
</organism>
<reference evidence="2 3" key="1">
    <citation type="submission" date="2016-07" db="EMBL/GenBank/DDBJ databases">
        <title>Pervasive Adenine N6-methylation of Active Genes in Fungi.</title>
        <authorList>
            <consortium name="DOE Joint Genome Institute"/>
            <person name="Mondo S.J."/>
            <person name="Dannebaum R.O."/>
            <person name="Kuo R.C."/>
            <person name="Labutti K."/>
            <person name="Haridas S."/>
            <person name="Kuo A."/>
            <person name="Salamov A."/>
            <person name="Ahrendt S.R."/>
            <person name="Lipzen A."/>
            <person name="Sullivan W."/>
            <person name="Andreopoulos W.B."/>
            <person name="Clum A."/>
            <person name="Lindquist E."/>
            <person name="Daum C."/>
            <person name="Ramamoorthy G.K."/>
            <person name="Gryganskyi A."/>
            <person name="Culley D."/>
            <person name="Magnuson J.K."/>
            <person name="James T.Y."/>
            <person name="O'Malley M.A."/>
            <person name="Stajich J.E."/>
            <person name="Spatafora J.W."/>
            <person name="Visel A."/>
            <person name="Grigoriev I.V."/>
        </authorList>
    </citation>
    <scope>NUCLEOTIDE SEQUENCE [LARGE SCALE GENOMIC DNA]</scope>
    <source>
        <strain evidence="2 3">12-1054</strain>
    </source>
</reference>
<keyword evidence="1" id="KW-0812">Transmembrane</keyword>
<dbReference type="AlphaFoldDB" id="A0A1Y2FC71"/>
<name>A0A1Y2FC71_PROLT</name>
<keyword evidence="1" id="KW-1133">Transmembrane helix</keyword>
<feature type="transmembrane region" description="Helical" evidence="1">
    <location>
        <begin position="28"/>
        <end position="46"/>
    </location>
</feature>
<dbReference type="Proteomes" id="UP000193685">
    <property type="component" value="Unassembled WGS sequence"/>
</dbReference>
<evidence type="ECO:0000313" key="2">
    <source>
        <dbReference type="EMBL" id="ORY81512.1"/>
    </source>
</evidence>
<protein>
    <submittedName>
        <fullName evidence="2">Uncharacterized protein</fullName>
    </submittedName>
</protein>
<accession>A0A1Y2FC71</accession>
<comment type="caution">
    <text evidence="2">The sequence shown here is derived from an EMBL/GenBank/DDBJ whole genome shotgun (WGS) entry which is preliminary data.</text>
</comment>
<evidence type="ECO:0000313" key="3">
    <source>
        <dbReference type="Proteomes" id="UP000193685"/>
    </source>
</evidence>
<evidence type="ECO:0000256" key="1">
    <source>
        <dbReference type="SAM" id="Phobius"/>
    </source>
</evidence>
<sequence length="56" mass="6257">MLVVHPTRVTRARRGEGRRRDVLARSRFSIAFGISAAIVPLVQATVQHSLLHSRPL</sequence>
<dbReference type="GeneID" id="63786082"/>
<gene>
    <name evidence="2" type="ORF">BCR37DRAFT_380413</name>
</gene>
<keyword evidence="3" id="KW-1185">Reference proteome</keyword>
<dbReference type="EMBL" id="MCFI01000011">
    <property type="protein sequence ID" value="ORY81512.1"/>
    <property type="molecule type" value="Genomic_DNA"/>
</dbReference>
<dbReference type="RefSeq" id="XP_040724888.1">
    <property type="nucleotide sequence ID" value="XM_040869483.1"/>
</dbReference>
<keyword evidence="1" id="KW-0472">Membrane</keyword>
<proteinExistence type="predicted"/>